<dbReference type="AlphaFoldDB" id="A0A6I4TZ16"/>
<protein>
    <submittedName>
        <fullName evidence="6">LysR family transcriptional regulator</fullName>
    </submittedName>
</protein>
<dbReference type="RefSeq" id="WP_161392287.1">
    <property type="nucleotide sequence ID" value="NZ_JBHSCP010000003.1"/>
</dbReference>
<comment type="similarity">
    <text evidence="1">Belongs to the LysR transcriptional regulatory family.</text>
</comment>
<evidence type="ECO:0000256" key="2">
    <source>
        <dbReference type="ARBA" id="ARBA00023015"/>
    </source>
</evidence>
<dbReference type="Gene3D" id="3.40.190.10">
    <property type="entry name" value="Periplasmic binding protein-like II"/>
    <property type="match status" value="2"/>
</dbReference>
<dbReference type="InterPro" id="IPR037402">
    <property type="entry name" value="YidZ_PBP2"/>
</dbReference>
<dbReference type="InterPro" id="IPR000847">
    <property type="entry name" value="LysR_HTH_N"/>
</dbReference>
<reference evidence="6 7" key="1">
    <citation type="submission" date="2019-12" db="EMBL/GenBank/DDBJ databases">
        <title>Genomic-based taxomic classification of the family Erythrobacteraceae.</title>
        <authorList>
            <person name="Xu L."/>
        </authorList>
    </citation>
    <scope>NUCLEOTIDE SEQUENCE [LARGE SCALE GENOMIC DNA]</scope>
    <source>
        <strain evidence="6 7">S36</strain>
    </source>
</reference>
<dbReference type="PROSITE" id="PS50931">
    <property type="entry name" value="HTH_LYSR"/>
    <property type="match status" value="1"/>
</dbReference>
<evidence type="ECO:0000256" key="1">
    <source>
        <dbReference type="ARBA" id="ARBA00009437"/>
    </source>
</evidence>
<sequence>MVRLPLNDLNLLVILAELIRTRNITLTARHLRMSQPSVSRALGRLREHLGDPLLMRTTGGMHLTQRAQDLARPLQEWLESTSGLLTPQQFAPATLERAFRLASGDYGVSAVIAPALPAIRAQAPGVELDIRPSSADLPARLGSGDIDMIVSALPVESTSVHERMLFAEEFRCLVDHAHPLAQRDPQRAPSLEEFLAWPHIALTISDGGAGHDPVEASLGHRAEERRVIARLSYLQAAPDLLTGSEAIITLPRRAAERFSRVHGFACLPAPPIRPITYRLLWHDRAQRDPAVQWLAAMLEAGCREPETGRLRAA</sequence>
<dbReference type="Pfam" id="PF00126">
    <property type="entry name" value="HTH_1"/>
    <property type="match status" value="1"/>
</dbReference>
<accession>A0A6I4TZ16</accession>
<evidence type="ECO:0000259" key="5">
    <source>
        <dbReference type="PROSITE" id="PS50931"/>
    </source>
</evidence>
<dbReference type="InterPro" id="IPR005119">
    <property type="entry name" value="LysR_subst-bd"/>
</dbReference>
<dbReference type="InterPro" id="IPR036390">
    <property type="entry name" value="WH_DNA-bd_sf"/>
</dbReference>
<evidence type="ECO:0000256" key="3">
    <source>
        <dbReference type="ARBA" id="ARBA00023125"/>
    </source>
</evidence>
<dbReference type="EMBL" id="WTYJ01000004">
    <property type="protein sequence ID" value="MXP00551.1"/>
    <property type="molecule type" value="Genomic_DNA"/>
</dbReference>
<evidence type="ECO:0000313" key="7">
    <source>
        <dbReference type="Proteomes" id="UP000469430"/>
    </source>
</evidence>
<dbReference type="GO" id="GO:0003700">
    <property type="term" value="F:DNA-binding transcription factor activity"/>
    <property type="evidence" value="ECO:0007669"/>
    <property type="project" value="InterPro"/>
</dbReference>
<proteinExistence type="inferred from homology"/>
<evidence type="ECO:0000256" key="4">
    <source>
        <dbReference type="ARBA" id="ARBA00023163"/>
    </source>
</evidence>
<dbReference type="PRINTS" id="PR00039">
    <property type="entry name" value="HTHLYSR"/>
</dbReference>
<dbReference type="OrthoDB" id="8339333at2"/>
<keyword evidence="3" id="KW-0238">DNA-binding</keyword>
<dbReference type="Gene3D" id="1.10.10.10">
    <property type="entry name" value="Winged helix-like DNA-binding domain superfamily/Winged helix DNA-binding domain"/>
    <property type="match status" value="1"/>
</dbReference>
<dbReference type="SUPFAM" id="SSF46785">
    <property type="entry name" value="Winged helix' DNA-binding domain"/>
    <property type="match status" value="1"/>
</dbReference>
<comment type="caution">
    <text evidence="6">The sequence shown here is derived from an EMBL/GenBank/DDBJ whole genome shotgun (WGS) entry which is preliminary data.</text>
</comment>
<dbReference type="PANTHER" id="PTHR30118">
    <property type="entry name" value="HTH-TYPE TRANSCRIPTIONAL REGULATOR LEUO-RELATED"/>
    <property type="match status" value="1"/>
</dbReference>
<dbReference type="InterPro" id="IPR050389">
    <property type="entry name" value="LysR-type_TF"/>
</dbReference>
<gene>
    <name evidence="6" type="ORF">GRI97_16290</name>
</gene>
<dbReference type="PANTHER" id="PTHR30118:SF15">
    <property type="entry name" value="TRANSCRIPTIONAL REGULATORY PROTEIN"/>
    <property type="match status" value="1"/>
</dbReference>
<organism evidence="6 7">
    <name type="scientific">Croceibacterium xixiisoli</name>
    <dbReference type="NCBI Taxonomy" id="1476466"/>
    <lineage>
        <taxon>Bacteria</taxon>
        <taxon>Pseudomonadati</taxon>
        <taxon>Pseudomonadota</taxon>
        <taxon>Alphaproteobacteria</taxon>
        <taxon>Sphingomonadales</taxon>
        <taxon>Erythrobacteraceae</taxon>
        <taxon>Croceibacterium</taxon>
    </lineage>
</organism>
<dbReference type="Proteomes" id="UP000469430">
    <property type="component" value="Unassembled WGS sequence"/>
</dbReference>
<dbReference type="SUPFAM" id="SSF53850">
    <property type="entry name" value="Periplasmic binding protein-like II"/>
    <property type="match status" value="1"/>
</dbReference>
<dbReference type="CDD" id="cd08417">
    <property type="entry name" value="PBP2_Nitroaromatics_like"/>
    <property type="match status" value="1"/>
</dbReference>
<dbReference type="InterPro" id="IPR036388">
    <property type="entry name" value="WH-like_DNA-bd_sf"/>
</dbReference>
<keyword evidence="4" id="KW-0804">Transcription</keyword>
<keyword evidence="7" id="KW-1185">Reference proteome</keyword>
<keyword evidence="2" id="KW-0805">Transcription regulation</keyword>
<feature type="domain" description="HTH lysR-type" evidence="5">
    <location>
        <begin position="7"/>
        <end position="64"/>
    </location>
</feature>
<evidence type="ECO:0000313" key="6">
    <source>
        <dbReference type="EMBL" id="MXP00551.1"/>
    </source>
</evidence>
<dbReference type="GO" id="GO:0003677">
    <property type="term" value="F:DNA binding"/>
    <property type="evidence" value="ECO:0007669"/>
    <property type="project" value="UniProtKB-KW"/>
</dbReference>
<dbReference type="Pfam" id="PF03466">
    <property type="entry name" value="LysR_substrate"/>
    <property type="match status" value="1"/>
</dbReference>
<name>A0A6I4TZ16_9SPHN</name>